<organism evidence="2 3">
    <name type="scientific">Lingula anatina</name>
    <name type="common">Brachiopod</name>
    <name type="synonym">Lingula unguis</name>
    <dbReference type="NCBI Taxonomy" id="7574"/>
    <lineage>
        <taxon>Eukaryota</taxon>
        <taxon>Metazoa</taxon>
        <taxon>Spiralia</taxon>
        <taxon>Lophotrochozoa</taxon>
        <taxon>Brachiopoda</taxon>
        <taxon>Linguliformea</taxon>
        <taxon>Lingulata</taxon>
        <taxon>Lingulida</taxon>
        <taxon>Linguloidea</taxon>
        <taxon>Lingulidae</taxon>
        <taxon>Lingula</taxon>
    </lineage>
</organism>
<evidence type="ECO:0000313" key="2">
    <source>
        <dbReference type="Proteomes" id="UP000085678"/>
    </source>
</evidence>
<sequence length="236" mass="25440">MRSSWNSVTWTCLVLMSLTIGQVDSGYYAGAHFSYRPASANGLGNAITATYRIAYYYRDTTTDDFYSLYFCNTTTIGTGTLLGFQLFNLKCSSGGCGGGNTIVVGGSGGLLYTCTDYSAFAKISTGEGSENFNVTGDSVLYLFFNGLPDLMPNYNGRLRLQSTINATVRSDTGTINSSPWAPLVPEVRLQKGCTATFDIPVYDSDGDTVRCRWAQSGQGECATCTEEDIGFSLDEV</sequence>
<feature type="chain" id="PRO_5010386928" evidence="1">
    <location>
        <begin position="26"/>
        <end position="236"/>
    </location>
</feature>
<dbReference type="RefSeq" id="XP_013391840.1">
    <property type="nucleotide sequence ID" value="XM_013536386.2"/>
</dbReference>
<dbReference type="KEGG" id="lak:106159933"/>
<name>A0A1S3I0P9_LINAN</name>
<dbReference type="GeneID" id="106159933"/>
<dbReference type="InParanoid" id="A0A1S3I0P9"/>
<gene>
    <name evidence="3" type="primary">LOC106159933</name>
</gene>
<keyword evidence="2" id="KW-1185">Reference proteome</keyword>
<dbReference type="Proteomes" id="UP000085678">
    <property type="component" value="Unplaced"/>
</dbReference>
<keyword evidence="1" id="KW-0732">Signal</keyword>
<proteinExistence type="predicted"/>
<evidence type="ECO:0000313" key="3">
    <source>
        <dbReference type="RefSeq" id="XP_013391840.1"/>
    </source>
</evidence>
<protein>
    <submittedName>
        <fullName evidence="3">Uncharacterized protein LOC106159933</fullName>
    </submittedName>
</protein>
<feature type="signal peptide" evidence="1">
    <location>
        <begin position="1"/>
        <end position="25"/>
    </location>
</feature>
<dbReference type="OrthoDB" id="10063988at2759"/>
<dbReference type="AlphaFoldDB" id="A0A1S3I0P9"/>
<reference evidence="3" key="1">
    <citation type="submission" date="2025-08" db="UniProtKB">
        <authorList>
            <consortium name="RefSeq"/>
        </authorList>
    </citation>
    <scope>IDENTIFICATION</scope>
    <source>
        <tissue evidence="3">Gonads</tissue>
    </source>
</reference>
<accession>A0A1S3I0P9</accession>
<evidence type="ECO:0000256" key="1">
    <source>
        <dbReference type="SAM" id="SignalP"/>
    </source>
</evidence>